<dbReference type="Pfam" id="PF11913">
    <property type="entry name" value="DUF3431"/>
    <property type="match status" value="1"/>
</dbReference>
<dbReference type="STRING" id="1196081.A0A364KQS4"/>
<evidence type="ECO:0000256" key="1">
    <source>
        <dbReference type="SAM" id="MobiDB-lite"/>
    </source>
</evidence>
<sequence length="655" mass="73692">MLRLLLIVIVYGIVHTGLVVAMKHHENGSSYNVQPFHIDLSSSVPHMKDLIGRTQLPKKPIYYGIGESTGIDLDVLQDLQTEWLTNFTWYDEQATMNRYRHYTADIEGLTIHYIHERSASPTAIPLILNHGWPSSFLEFLPLVDALVQPSEIPSLNATFSAPYTGSYSINVSFHVVIPSLPGFGFSSPPTNINFTTEDTARVFNTLMTDVLGYRTYAVSGTDWGSPISYAMYNSYETSVRAAHFSYLPFPILNGTQLAALNISLDQVDSINLQAAENWIESGQGYRVEQGTKGSSSAATRPIAANMLYTGAINTGRSSSTRRLRLSSSARLSTQKGPIRASPKTKNFASPNWRFGTNSNGRSRQMEAAQAAIPAPGPTSTRGAIKKDLIVASMVGDNTTWLYDWLPDWHKSIYIVDDEYADLTVSTNKGRESMVYLTYIIDNYDQLPDYMLFIHSQRYQWHNDDPYYDGVPMIKRFQLPYLELIGYVNLRCAWVLGCPDEIHPMTDTNSDETVHAGAYFYNGFRELFPGAKVPETVAVSCCAQFGVARWKIRERPKSDYERYKQWLLKTNLDDAMSGRIMEYSWHMIFGMDPIHCPNAAECYCNVWGLCDLKCTQDECENRYALPPYSTLPDGWPQIGWNGKPQNPSKGGLPLVD</sequence>
<feature type="signal peptide" evidence="2">
    <location>
        <begin position="1"/>
        <end position="21"/>
    </location>
</feature>
<dbReference type="InterPro" id="IPR010497">
    <property type="entry name" value="Epoxide_hydro_N"/>
</dbReference>
<evidence type="ECO:0000313" key="4">
    <source>
        <dbReference type="EMBL" id="RAO65904.1"/>
    </source>
</evidence>
<feature type="chain" id="PRO_5016695906" description="Epoxide hydrolase N-terminal domain-containing protein" evidence="2">
    <location>
        <begin position="22"/>
        <end position="655"/>
    </location>
</feature>
<dbReference type="PANTHER" id="PTHR37490:SF3">
    <property type="entry name" value="DUF3431 DOMAIN CONTAINING PROTEIN"/>
    <property type="match status" value="1"/>
</dbReference>
<proteinExistence type="predicted"/>
<dbReference type="Pfam" id="PF06441">
    <property type="entry name" value="EHN"/>
    <property type="match status" value="1"/>
</dbReference>
<feature type="compositionally biased region" description="Polar residues" evidence="1">
    <location>
        <begin position="343"/>
        <end position="352"/>
    </location>
</feature>
<evidence type="ECO:0000256" key="2">
    <source>
        <dbReference type="SAM" id="SignalP"/>
    </source>
</evidence>
<dbReference type="Proteomes" id="UP000249363">
    <property type="component" value="Unassembled WGS sequence"/>
</dbReference>
<dbReference type="InterPro" id="IPR029058">
    <property type="entry name" value="AB_hydrolase_fold"/>
</dbReference>
<reference evidence="4 5" key="1">
    <citation type="journal article" date="2017" name="Biotechnol. Biofuels">
        <title>Differential beta-glucosidase expression as a function of carbon source availability in Talaromyces amestolkiae: a genomic and proteomic approach.</title>
        <authorList>
            <person name="de Eugenio L.I."/>
            <person name="Mendez-Liter J.A."/>
            <person name="Nieto-Dominguez M."/>
            <person name="Alonso L."/>
            <person name="Gil-Munoz J."/>
            <person name="Barriuso J."/>
            <person name="Prieto A."/>
            <person name="Martinez M.J."/>
        </authorList>
    </citation>
    <scope>NUCLEOTIDE SEQUENCE [LARGE SCALE GENOMIC DNA]</scope>
    <source>
        <strain evidence="4 5">CIB</strain>
    </source>
</reference>
<dbReference type="PANTHER" id="PTHR37490">
    <property type="entry name" value="EXPRESSED PROTEIN"/>
    <property type="match status" value="1"/>
</dbReference>
<dbReference type="EMBL" id="MIKG01000002">
    <property type="protein sequence ID" value="RAO65904.1"/>
    <property type="molecule type" value="Genomic_DNA"/>
</dbReference>
<evidence type="ECO:0000259" key="3">
    <source>
        <dbReference type="Pfam" id="PF06441"/>
    </source>
</evidence>
<dbReference type="Gene3D" id="3.40.50.1820">
    <property type="entry name" value="alpha/beta hydrolase"/>
    <property type="match status" value="1"/>
</dbReference>
<comment type="caution">
    <text evidence="4">The sequence shown here is derived from an EMBL/GenBank/DDBJ whole genome shotgun (WGS) entry which is preliminary data.</text>
</comment>
<gene>
    <name evidence="4" type="ORF">BHQ10_001916</name>
</gene>
<dbReference type="GeneID" id="63791133"/>
<protein>
    <recommendedName>
        <fullName evidence="3">Epoxide hydrolase N-terminal domain-containing protein</fullName>
    </recommendedName>
</protein>
<keyword evidence="5" id="KW-1185">Reference proteome</keyword>
<dbReference type="RefSeq" id="XP_040730421.1">
    <property type="nucleotide sequence ID" value="XM_040874004.1"/>
</dbReference>
<organism evidence="4 5">
    <name type="scientific">Talaromyces amestolkiae</name>
    <dbReference type="NCBI Taxonomy" id="1196081"/>
    <lineage>
        <taxon>Eukaryota</taxon>
        <taxon>Fungi</taxon>
        <taxon>Dikarya</taxon>
        <taxon>Ascomycota</taxon>
        <taxon>Pezizomycotina</taxon>
        <taxon>Eurotiomycetes</taxon>
        <taxon>Eurotiomycetidae</taxon>
        <taxon>Eurotiales</taxon>
        <taxon>Trichocomaceae</taxon>
        <taxon>Talaromyces</taxon>
        <taxon>Talaromyces sect. Talaromyces</taxon>
    </lineage>
</organism>
<feature type="region of interest" description="Disordered" evidence="1">
    <location>
        <begin position="328"/>
        <end position="352"/>
    </location>
</feature>
<keyword evidence="2" id="KW-0732">Signal</keyword>
<accession>A0A364KQS4</accession>
<dbReference type="SUPFAM" id="SSF53474">
    <property type="entry name" value="alpha/beta-Hydrolases"/>
    <property type="match status" value="1"/>
</dbReference>
<name>A0A364KQS4_TALAM</name>
<evidence type="ECO:0000313" key="5">
    <source>
        <dbReference type="Proteomes" id="UP000249363"/>
    </source>
</evidence>
<dbReference type="AlphaFoldDB" id="A0A364KQS4"/>
<dbReference type="InterPro" id="IPR021838">
    <property type="entry name" value="DUF3431"/>
</dbReference>
<feature type="domain" description="Epoxide hydrolase N-terminal" evidence="3">
    <location>
        <begin position="33"/>
        <end position="139"/>
    </location>
</feature>
<dbReference type="OrthoDB" id="426718at2759"/>